<dbReference type="EMBL" id="FMTL01000002">
    <property type="protein sequence ID" value="SCW59784.1"/>
    <property type="molecule type" value="Genomic_DNA"/>
</dbReference>
<keyword evidence="1" id="KW-1133">Transmembrane helix</keyword>
<sequence length="130" mass="14457">MSGNPGSTVRFVYRHGVSMLTVSVLICLLSGCQSTREAMIAEGYPAPFVDGFEAGCSSGRQAAGALSDFRKDVPRYLQQPLYAQGWDDGFRQCQAALESAIERELHDSDRRDREWRRHVDQAMAKALRSS</sequence>
<protein>
    <recommendedName>
        <fullName evidence="4">Lipoprotein</fullName>
    </recommendedName>
</protein>
<accession>A0AB37Z7R2</accession>
<feature type="transmembrane region" description="Helical" evidence="1">
    <location>
        <begin position="12"/>
        <end position="32"/>
    </location>
</feature>
<comment type="caution">
    <text evidence="2">The sequence shown here is derived from an EMBL/GenBank/DDBJ whole genome shotgun (WGS) entry which is preliminary data.</text>
</comment>
<dbReference type="Proteomes" id="UP000242418">
    <property type="component" value="Unassembled WGS sequence"/>
</dbReference>
<evidence type="ECO:0008006" key="4">
    <source>
        <dbReference type="Google" id="ProtNLM"/>
    </source>
</evidence>
<proteinExistence type="predicted"/>
<name>A0AB37Z7R2_9PSED</name>
<evidence type="ECO:0000313" key="2">
    <source>
        <dbReference type="EMBL" id="SCW59784.1"/>
    </source>
</evidence>
<keyword evidence="1" id="KW-0472">Membrane</keyword>
<reference evidence="2 3" key="1">
    <citation type="submission" date="2016-10" db="EMBL/GenBank/DDBJ databases">
        <authorList>
            <person name="Varghese N."/>
            <person name="Submissions S."/>
        </authorList>
    </citation>
    <scope>NUCLEOTIDE SEQUENCE [LARGE SCALE GENOMIC DNA]</scope>
    <source>
        <strain evidence="2 3">DSM 17833</strain>
    </source>
</reference>
<keyword evidence="1" id="KW-0812">Transmembrane</keyword>
<evidence type="ECO:0000256" key="1">
    <source>
        <dbReference type="SAM" id="Phobius"/>
    </source>
</evidence>
<evidence type="ECO:0000313" key="3">
    <source>
        <dbReference type="Proteomes" id="UP000242418"/>
    </source>
</evidence>
<keyword evidence="3" id="KW-1185">Reference proteome</keyword>
<dbReference type="AlphaFoldDB" id="A0AB37Z7R2"/>
<gene>
    <name evidence="2" type="ORF">SAMN05216370_2018</name>
</gene>
<organism evidence="2 3">
    <name type="scientific">Pseudomonas peli</name>
    <dbReference type="NCBI Taxonomy" id="592361"/>
    <lineage>
        <taxon>Bacteria</taxon>
        <taxon>Pseudomonadati</taxon>
        <taxon>Pseudomonadota</taxon>
        <taxon>Gammaproteobacteria</taxon>
        <taxon>Pseudomonadales</taxon>
        <taxon>Pseudomonadaceae</taxon>
        <taxon>Pseudomonas</taxon>
    </lineage>
</organism>